<protein>
    <submittedName>
        <fullName evidence="6">FSR family fosmidomycin resistance protein-like MFS transporter</fullName>
    </submittedName>
</protein>
<evidence type="ECO:0000256" key="1">
    <source>
        <dbReference type="ARBA" id="ARBA00022692"/>
    </source>
</evidence>
<evidence type="ECO:0000313" key="7">
    <source>
        <dbReference type="Proteomes" id="UP001244640"/>
    </source>
</evidence>
<feature type="transmembrane region" description="Helical" evidence="4">
    <location>
        <begin position="262"/>
        <end position="282"/>
    </location>
</feature>
<feature type="transmembrane region" description="Helical" evidence="4">
    <location>
        <begin position="53"/>
        <end position="75"/>
    </location>
</feature>
<dbReference type="PANTHER" id="PTHR43129">
    <property type="entry name" value="FOSMIDOMYCIN RESISTANCE PROTEIN"/>
    <property type="match status" value="1"/>
</dbReference>
<feature type="transmembrane region" description="Helical" evidence="4">
    <location>
        <begin position="172"/>
        <end position="192"/>
    </location>
</feature>
<evidence type="ECO:0000256" key="3">
    <source>
        <dbReference type="ARBA" id="ARBA00023136"/>
    </source>
</evidence>
<dbReference type="RefSeq" id="WP_307185931.1">
    <property type="nucleotide sequence ID" value="NZ_JAUTBA010000001.1"/>
</dbReference>
<evidence type="ECO:0000256" key="4">
    <source>
        <dbReference type="SAM" id="Phobius"/>
    </source>
</evidence>
<keyword evidence="2 4" id="KW-1133">Transmembrane helix</keyword>
<dbReference type="CDD" id="cd17478">
    <property type="entry name" value="MFS_FsR"/>
    <property type="match status" value="1"/>
</dbReference>
<dbReference type="InterPro" id="IPR011701">
    <property type="entry name" value="MFS"/>
</dbReference>
<feature type="transmembrane region" description="Helical" evidence="4">
    <location>
        <begin position="289"/>
        <end position="308"/>
    </location>
</feature>
<evidence type="ECO:0000313" key="6">
    <source>
        <dbReference type="EMBL" id="MDQ1150250.1"/>
    </source>
</evidence>
<dbReference type="InterPro" id="IPR020846">
    <property type="entry name" value="MFS_dom"/>
</dbReference>
<evidence type="ECO:0000259" key="5">
    <source>
        <dbReference type="PROSITE" id="PS50850"/>
    </source>
</evidence>
<feature type="domain" description="Major facilitator superfamily (MFS) profile" evidence="5">
    <location>
        <begin position="17"/>
        <end position="400"/>
    </location>
</feature>
<reference evidence="6 7" key="1">
    <citation type="submission" date="2023-07" db="EMBL/GenBank/DDBJ databases">
        <title>Functional and genomic diversity of the sorghum phyllosphere microbiome.</title>
        <authorList>
            <person name="Shade A."/>
        </authorList>
    </citation>
    <scope>NUCLEOTIDE SEQUENCE [LARGE SCALE GENOMIC DNA]</scope>
    <source>
        <strain evidence="6 7">SORGH_AS_0892</strain>
    </source>
</reference>
<dbReference type="SUPFAM" id="SSF103473">
    <property type="entry name" value="MFS general substrate transporter"/>
    <property type="match status" value="1"/>
</dbReference>
<dbReference type="EMBL" id="JAUTBA010000001">
    <property type="protein sequence ID" value="MDQ1150250.1"/>
    <property type="molecule type" value="Genomic_DNA"/>
</dbReference>
<dbReference type="InterPro" id="IPR036259">
    <property type="entry name" value="MFS_trans_sf"/>
</dbReference>
<feature type="transmembrane region" description="Helical" evidence="4">
    <location>
        <begin position="219"/>
        <end position="237"/>
    </location>
</feature>
<feature type="transmembrane region" description="Helical" evidence="4">
    <location>
        <begin position="347"/>
        <end position="370"/>
    </location>
</feature>
<dbReference type="PANTHER" id="PTHR43129:SF1">
    <property type="entry name" value="FOSMIDOMYCIN RESISTANCE PROTEIN"/>
    <property type="match status" value="1"/>
</dbReference>
<dbReference type="Pfam" id="PF07690">
    <property type="entry name" value="MFS_1"/>
    <property type="match status" value="1"/>
</dbReference>
<sequence>MRQNSVSEFSSRITYKFVLMLSLCHLINDSIQSLIPAIHPIVKEEFSLNFTQIGIITLVFQFSSSLLQPVVGFIIDRKHYPYLFPIGMLISLTGIILLAICSSYVLLLVAVATVGAGSAIFHPEASRIAYICSKNKRGLTQSIFQLGGNFGSALGPILAALLVASYGRLNVFWMSPVALIAVVIMFYISKWFNTKSIENRRNSKKSTGNASNQCIQRKTIVLSITILLILIFSKYFYSSSISSYYTFYLINKFGVSIQQSQWYLFIYLLAVALGTMIGGPLGDKIGRKYVIWISILGASPFALALPYANLPCTVVLTFIIGMIIASAFSAILLYAQELLPQNIGMISGLFFGLSFGMGGIGSAVIGAIADSHGIDYIYRICSYLPLVGLVAVFLPTTKKL</sequence>
<feature type="transmembrane region" description="Helical" evidence="4">
    <location>
        <begin position="106"/>
        <end position="122"/>
    </location>
</feature>
<comment type="caution">
    <text evidence="6">The sequence shown here is derived from an EMBL/GenBank/DDBJ whole genome shotgun (WGS) entry which is preliminary data.</text>
</comment>
<keyword evidence="7" id="KW-1185">Reference proteome</keyword>
<keyword evidence="1 4" id="KW-0812">Transmembrane</keyword>
<proteinExistence type="predicted"/>
<organism evidence="6 7">
    <name type="scientific">Sphingobacterium zeae</name>
    <dbReference type="NCBI Taxonomy" id="1776859"/>
    <lineage>
        <taxon>Bacteria</taxon>
        <taxon>Pseudomonadati</taxon>
        <taxon>Bacteroidota</taxon>
        <taxon>Sphingobacteriia</taxon>
        <taxon>Sphingobacteriales</taxon>
        <taxon>Sphingobacteriaceae</taxon>
        <taxon>Sphingobacterium</taxon>
    </lineage>
</organism>
<dbReference type="Proteomes" id="UP001244640">
    <property type="component" value="Unassembled WGS sequence"/>
</dbReference>
<dbReference type="Gene3D" id="1.20.1250.20">
    <property type="entry name" value="MFS general substrate transporter like domains"/>
    <property type="match status" value="2"/>
</dbReference>
<accession>A0ABU0U5N1</accession>
<name>A0ABU0U5N1_9SPHI</name>
<keyword evidence="3 4" id="KW-0472">Membrane</keyword>
<dbReference type="PROSITE" id="PS50850">
    <property type="entry name" value="MFS"/>
    <property type="match status" value="1"/>
</dbReference>
<gene>
    <name evidence="6" type="ORF">QE382_002234</name>
</gene>
<feature type="transmembrane region" description="Helical" evidence="4">
    <location>
        <begin position="376"/>
        <end position="394"/>
    </location>
</feature>
<evidence type="ECO:0000256" key="2">
    <source>
        <dbReference type="ARBA" id="ARBA00022989"/>
    </source>
</evidence>
<feature type="transmembrane region" description="Helical" evidence="4">
    <location>
        <begin position="314"/>
        <end position="335"/>
    </location>
</feature>
<feature type="transmembrane region" description="Helical" evidence="4">
    <location>
        <begin position="143"/>
        <end position="166"/>
    </location>
</feature>
<feature type="transmembrane region" description="Helical" evidence="4">
    <location>
        <begin position="82"/>
        <end position="100"/>
    </location>
</feature>